<dbReference type="Proteomes" id="UP000317043">
    <property type="component" value="Unassembled WGS sequence"/>
</dbReference>
<keyword evidence="1" id="KW-0812">Transmembrane</keyword>
<feature type="transmembrane region" description="Helical" evidence="1">
    <location>
        <begin position="37"/>
        <end position="57"/>
    </location>
</feature>
<keyword evidence="1" id="KW-1133">Transmembrane helix</keyword>
<evidence type="ECO:0000313" key="3">
    <source>
        <dbReference type="Proteomes" id="UP000317043"/>
    </source>
</evidence>
<accession>A0A543B3I5</accession>
<feature type="transmembrane region" description="Helical" evidence="1">
    <location>
        <begin position="6"/>
        <end position="25"/>
    </location>
</feature>
<dbReference type="InParanoid" id="A0A543B3I5"/>
<dbReference type="AlphaFoldDB" id="A0A543B3I5"/>
<dbReference type="EMBL" id="VFOW01000001">
    <property type="protein sequence ID" value="TQL79399.1"/>
    <property type="molecule type" value="Genomic_DNA"/>
</dbReference>
<protein>
    <submittedName>
        <fullName evidence="2">Uncharacterized protein</fullName>
    </submittedName>
</protein>
<evidence type="ECO:0000313" key="2">
    <source>
        <dbReference type="EMBL" id="TQL79399.1"/>
    </source>
</evidence>
<sequence length="174" mass="18573">MVGVGAYVSAVFGWFVGGGMITAMLSPGVRVLPSDILITAVFWVLAIGGSVVLWMLWRSGRDLVRAAAWWLRAPYVLGHRPRVAAGWVQARTVNTEPPVLARITTATFVFLFGIAGVAWLFRDPTAGLGLVIGVLGLLSLACGVGQMGGVIRLVSGLSEADPLWVRLRSAMRRS</sequence>
<name>A0A543B3I5_9ACTN</name>
<reference evidence="2 3" key="1">
    <citation type="submission" date="2019-06" db="EMBL/GenBank/DDBJ databases">
        <title>Sequencing the genomes of 1000 actinobacteria strains.</title>
        <authorList>
            <person name="Klenk H.-P."/>
        </authorList>
    </citation>
    <scope>NUCLEOTIDE SEQUENCE [LARGE SCALE GENOMIC DNA]</scope>
    <source>
        <strain evidence="2 3">DSM 45928</strain>
    </source>
</reference>
<feature type="transmembrane region" description="Helical" evidence="1">
    <location>
        <begin position="99"/>
        <end position="121"/>
    </location>
</feature>
<comment type="caution">
    <text evidence="2">The sequence shown here is derived from an EMBL/GenBank/DDBJ whole genome shotgun (WGS) entry which is preliminary data.</text>
</comment>
<evidence type="ECO:0000256" key="1">
    <source>
        <dbReference type="SAM" id="Phobius"/>
    </source>
</evidence>
<proteinExistence type="predicted"/>
<gene>
    <name evidence="2" type="ORF">FB566_5001</name>
</gene>
<keyword evidence="1" id="KW-0472">Membrane</keyword>
<keyword evidence="3" id="KW-1185">Reference proteome</keyword>
<organism evidence="2 3">
    <name type="scientific">Stackebrandtia endophytica</name>
    <dbReference type="NCBI Taxonomy" id="1496996"/>
    <lineage>
        <taxon>Bacteria</taxon>
        <taxon>Bacillati</taxon>
        <taxon>Actinomycetota</taxon>
        <taxon>Actinomycetes</taxon>
        <taxon>Glycomycetales</taxon>
        <taxon>Glycomycetaceae</taxon>
        <taxon>Stackebrandtia</taxon>
    </lineage>
</organism>
<feature type="transmembrane region" description="Helical" evidence="1">
    <location>
        <begin position="128"/>
        <end position="154"/>
    </location>
</feature>